<keyword evidence="1" id="KW-0732">Signal</keyword>
<feature type="signal peptide" evidence="1">
    <location>
        <begin position="1"/>
        <end position="26"/>
    </location>
</feature>
<feature type="domain" description="PLD phosphodiesterase" evidence="2">
    <location>
        <begin position="158"/>
        <end position="185"/>
    </location>
</feature>
<dbReference type="RefSeq" id="WP_013607759.1">
    <property type="nucleotide sequence ID" value="NC_015152.1"/>
</dbReference>
<dbReference type="GO" id="GO:0030572">
    <property type="term" value="F:phosphatidyltransferase activity"/>
    <property type="evidence" value="ECO:0007669"/>
    <property type="project" value="UniProtKB-ARBA"/>
</dbReference>
<dbReference type="Gene3D" id="3.30.870.10">
    <property type="entry name" value="Endonuclease Chain A"/>
    <property type="match status" value="2"/>
</dbReference>
<dbReference type="Pfam" id="PF13091">
    <property type="entry name" value="PLDc_2"/>
    <property type="match status" value="2"/>
</dbReference>
<dbReference type="SMART" id="SM00155">
    <property type="entry name" value="PLDc"/>
    <property type="match status" value="2"/>
</dbReference>
<dbReference type="InterPro" id="IPR001736">
    <property type="entry name" value="PLipase_D/transphosphatidylase"/>
</dbReference>
<organism evidence="3 4">
    <name type="scientific">Sphaerochaeta globosa (strain ATCC BAA-1886 / DSM 22777 / Buddy)</name>
    <name type="common">Spirochaeta sp. (strain Buddy)</name>
    <dbReference type="NCBI Taxonomy" id="158189"/>
    <lineage>
        <taxon>Bacteria</taxon>
        <taxon>Pseudomonadati</taxon>
        <taxon>Spirochaetota</taxon>
        <taxon>Spirochaetia</taxon>
        <taxon>Spirochaetales</taxon>
        <taxon>Sphaerochaetaceae</taxon>
        <taxon>Sphaerochaeta</taxon>
    </lineage>
</organism>
<dbReference type="KEGG" id="sbu:SpiBuddy_2089"/>
<keyword evidence="4" id="KW-1185">Reference proteome</keyword>
<reference evidence="4" key="1">
    <citation type="submission" date="2011-02" db="EMBL/GenBank/DDBJ databases">
        <title>Complete sequence of Spirochaeta sp. Buddy.</title>
        <authorList>
            <person name="Lucas S."/>
            <person name="Copeland A."/>
            <person name="Lapidus A."/>
            <person name="Cheng J.-F."/>
            <person name="Goodwin L."/>
            <person name="Pitluck S."/>
            <person name="Zeytun A."/>
            <person name="Detter J.C."/>
            <person name="Han C."/>
            <person name="Tapia R."/>
            <person name="Land M."/>
            <person name="Hauser L."/>
            <person name="Kyrpides N."/>
            <person name="Ivanova N."/>
            <person name="Mikhailova N."/>
            <person name="Pagani I."/>
            <person name="Ritalahti K.M."/>
            <person name="Loeffler F.E."/>
            <person name="Woyke T."/>
        </authorList>
    </citation>
    <scope>NUCLEOTIDE SEQUENCE [LARGE SCALE GENOMIC DNA]</scope>
    <source>
        <strain evidence="4">ATCC BAA-1886 / DSM 22777 / Buddy</strain>
    </source>
</reference>
<dbReference type="PROSITE" id="PS50035">
    <property type="entry name" value="PLD"/>
    <property type="match status" value="2"/>
</dbReference>
<dbReference type="SUPFAM" id="SSF56024">
    <property type="entry name" value="Phospholipase D/nuclease"/>
    <property type="match status" value="2"/>
</dbReference>
<dbReference type="InterPro" id="IPR025202">
    <property type="entry name" value="PLD-like_dom"/>
</dbReference>
<dbReference type="STRING" id="158189.SpiBuddy_2089"/>
<evidence type="ECO:0000256" key="1">
    <source>
        <dbReference type="SAM" id="SignalP"/>
    </source>
</evidence>
<dbReference type="Proteomes" id="UP000008466">
    <property type="component" value="Chromosome"/>
</dbReference>
<dbReference type="HOGENOM" id="CLU_639200_0_0_12"/>
<accession>F0RTK2</accession>
<proteinExistence type="predicted"/>
<protein>
    <submittedName>
        <fullName evidence="3">Phospholipase D/Transphosphatidylase</fullName>
    </submittedName>
</protein>
<dbReference type="PANTHER" id="PTHR21248:SF22">
    <property type="entry name" value="PHOSPHOLIPASE D"/>
    <property type="match status" value="1"/>
</dbReference>
<name>F0RTK2_SPHGB</name>
<gene>
    <name evidence="3" type="ordered locus">SpiBuddy_2089</name>
</gene>
<evidence type="ECO:0000313" key="3">
    <source>
        <dbReference type="EMBL" id="ADY13910.1"/>
    </source>
</evidence>
<evidence type="ECO:0000259" key="2">
    <source>
        <dbReference type="PROSITE" id="PS50035"/>
    </source>
</evidence>
<dbReference type="OrthoDB" id="368121at2"/>
<dbReference type="PROSITE" id="PS51257">
    <property type="entry name" value="PROKAR_LIPOPROTEIN"/>
    <property type="match status" value="1"/>
</dbReference>
<feature type="chain" id="PRO_5003257868" evidence="1">
    <location>
        <begin position="27"/>
        <end position="424"/>
    </location>
</feature>
<dbReference type="AlphaFoldDB" id="F0RTK2"/>
<dbReference type="GO" id="GO:0032049">
    <property type="term" value="P:cardiolipin biosynthetic process"/>
    <property type="evidence" value="ECO:0007669"/>
    <property type="project" value="UniProtKB-ARBA"/>
</dbReference>
<evidence type="ECO:0000313" key="4">
    <source>
        <dbReference type="Proteomes" id="UP000008466"/>
    </source>
</evidence>
<dbReference type="EMBL" id="CP002541">
    <property type="protein sequence ID" value="ADY13910.1"/>
    <property type="molecule type" value="Genomic_DNA"/>
</dbReference>
<dbReference type="PANTHER" id="PTHR21248">
    <property type="entry name" value="CARDIOLIPIN SYNTHASE"/>
    <property type="match status" value="1"/>
</dbReference>
<feature type="domain" description="PLD phosphodiesterase" evidence="2">
    <location>
        <begin position="339"/>
        <end position="366"/>
    </location>
</feature>
<dbReference type="eggNOG" id="COG1502">
    <property type="taxonomic scope" value="Bacteria"/>
</dbReference>
<sequence length="424" mass="48706">MKRLCIVFLLCLLLFFTLGCSSTSQMLSPLALDEALSLEEKLISSNIPKVQVSYPTVYYDGNVWRERLIELIEGAQDYLITSAFLASSSEELESLYAALIRKAESGVRVYFVVDGIGPFDMTETRYHLIPLKYLRDSGIHLLEYNPMSAARLVGGLNLMYRDHRKFLIIDGKHLAVGGMNLNYISIGAPGEDLQRDSMYEFYSPSLAATMLDHFVVWWNEQSWETIKRDDFRVDQTSVDGLATYDAFYLDQHPQSDNVSLLFGALLTEAKHEIKVLPFLPFMDKNMIESFRRTQERGVNIQMLVPFDKRVTNRKGIEYMAKDLLKMNIDLRLERESEETQQLLHEKLMIIDDRYVVIGSTNINYRSFNLAYETTLVIDSPELAKQVEAHFDALYADTIPITEEMAQAWRTFSNYPRFAFGFIGG</sequence>